<dbReference type="AlphaFoldDB" id="B4D2K0"/>
<dbReference type="Pfam" id="PF02518">
    <property type="entry name" value="HATPase_c"/>
    <property type="match status" value="1"/>
</dbReference>
<dbReference type="Pfam" id="PF00072">
    <property type="entry name" value="Response_reg"/>
    <property type="match status" value="1"/>
</dbReference>
<evidence type="ECO:0000259" key="12">
    <source>
        <dbReference type="PROSITE" id="PS50885"/>
    </source>
</evidence>
<dbReference type="PANTHER" id="PTHR43047">
    <property type="entry name" value="TWO-COMPONENT HISTIDINE PROTEIN KINASE"/>
    <property type="match status" value="1"/>
</dbReference>
<gene>
    <name evidence="13" type="ORF">CfE428DRAFT_3125</name>
</gene>
<dbReference type="SMART" id="SM00304">
    <property type="entry name" value="HAMP"/>
    <property type="match status" value="1"/>
</dbReference>
<dbReference type="FunFam" id="3.30.565.10:FF:000006">
    <property type="entry name" value="Sensor histidine kinase WalK"/>
    <property type="match status" value="1"/>
</dbReference>
<evidence type="ECO:0000256" key="8">
    <source>
        <dbReference type="SAM" id="MobiDB-lite"/>
    </source>
</evidence>
<dbReference type="Gene3D" id="1.10.287.130">
    <property type="match status" value="1"/>
</dbReference>
<dbReference type="SUPFAM" id="SSF55874">
    <property type="entry name" value="ATPase domain of HSP90 chaperone/DNA topoisomerase II/histidine kinase"/>
    <property type="match status" value="1"/>
</dbReference>
<dbReference type="eggNOG" id="COG5002">
    <property type="taxonomic scope" value="Bacteria"/>
</dbReference>
<proteinExistence type="predicted"/>
<dbReference type="Gene3D" id="6.10.340.10">
    <property type="match status" value="1"/>
</dbReference>
<dbReference type="PROSITE" id="PS50109">
    <property type="entry name" value="HIS_KIN"/>
    <property type="match status" value="1"/>
</dbReference>
<dbReference type="InterPro" id="IPR036890">
    <property type="entry name" value="HATPase_C_sf"/>
</dbReference>
<feature type="domain" description="Histidine kinase" evidence="10">
    <location>
        <begin position="426"/>
        <end position="645"/>
    </location>
</feature>
<protein>
    <recommendedName>
        <fullName evidence="3">histidine kinase</fullName>
        <ecNumber evidence="3">2.7.13.3</ecNumber>
    </recommendedName>
</protein>
<keyword evidence="9" id="KW-1133">Transmembrane helix</keyword>
<dbReference type="EC" id="2.7.13.3" evidence="3"/>
<dbReference type="SMART" id="SM00387">
    <property type="entry name" value="HATPase_c"/>
    <property type="match status" value="1"/>
</dbReference>
<feature type="transmembrane region" description="Helical" evidence="9">
    <location>
        <begin position="333"/>
        <end position="351"/>
    </location>
</feature>
<evidence type="ECO:0000256" key="7">
    <source>
        <dbReference type="PROSITE-ProRule" id="PRU00169"/>
    </source>
</evidence>
<reference evidence="13 14" key="1">
    <citation type="journal article" date="2011" name="J. Bacteriol.">
        <title>Genome sequence of Chthoniobacter flavus Ellin428, an aerobic heterotrophic soil bacterium.</title>
        <authorList>
            <person name="Kant R."/>
            <person name="van Passel M.W."/>
            <person name="Palva A."/>
            <person name="Lucas S."/>
            <person name="Lapidus A."/>
            <person name="Glavina Del Rio T."/>
            <person name="Dalin E."/>
            <person name="Tice H."/>
            <person name="Bruce D."/>
            <person name="Goodwin L."/>
            <person name="Pitluck S."/>
            <person name="Larimer F.W."/>
            <person name="Land M.L."/>
            <person name="Hauser L."/>
            <person name="Sangwan P."/>
            <person name="de Vos W.M."/>
            <person name="Janssen P.H."/>
            <person name="Smidt H."/>
        </authorList>
    </citation>
    <scope>NUCLEOTIDE SEQUENCE [LARGE SCALE GENOMIC DNA]</scope>
    <source>
        <strain evidence="13 14">Ellin428</strain>
    </source>
</reference>
<dbReference type="SMART" id="SM00448">
    <property type="entry name" value="REC"/>
    <property type="match status" value="1"/>
</dbReference>
<dbReference type="GO" id="GO:0000155">
    <property type="term" value="F:phosphorelay sensor kinase activity"/>
    <property type="evidence" value="ECO:0007669"/>
    <property type="project" value="InterPro"/>
</dbReference>
<dbReference type="Pfam" id="PF00512">
    <property type="entry name" value="HisKA"/>
    <property type="match status" value="1"/>
</dbReference>
<feature type="transmembrane region" description="Helical" evidence="9">
    <location>
        <begin position="42"/>
        <end position="69"/>
    </location>
</feature>
<keyword evidence="9" id="KW-0472">Membrane</keyword>
<feature type="modified residue" description="4-aspartylphosphate" evidence="7">
    <location>
        <position position="716"/>
    </location>
</feature>
<feature type="domain" description="HAMP" evidence="12">
    <location>
        <begin position="352"/>
        <end position="404"/>
    </location>
</feature>
<keyword evidence="9" id="KW-0812">Transmembrane</keyword>
<feature type="domain" description="Response regulatory" evidence="11">
    <location>
        <begin position="667"/>
        <end position="782"/>
    </location>
</feature>
<dbReference type="SUPFAM" id="SSF52172">
    <property type="entry name" value="CheY-like"/>
    <property type="match status" value="1"/>
</dbReference>
<dbReference type="InterPro" id="IPR001789">
    <property type="entry name" value="Sig_transdc_resp-reg_receiver"/>
</dbReference>
<dbReference type="PROSITE" id="PS50885">
    <property type="entry name" value="HAMP"/>
    <property type="match status" value="1"/>
</dbReference>
<dbReference type="EMBL" id="ABVL01000008">
    <property type="protein sequence ID" value="EDY19440.1"/>
    <property type="molecule type" value="Genomic_DNA"/>
</dbReference>
<evidence type="ECO:0000256" key="6">
    <source>
        <dbReference type="ARBA" id="ARBA00022777"/>
    </source>
</evidence>
<dbReference type="CDD" id="cd00082">
    <property type="entry name" value="HisKA"/>
    <property type="match status" value="1"/>
</dbReference>
<evidence type="ECO:0000256" key="1">
    <source>
        <dbReference type="ARBA" id="ARBA00000085"/>
    </source>
</evidence>
<dbReference type="InterPro" id="IPR004358">
    <property type="entry name" value="Sig_transdc_His_kin-like_C"/>
</dbReference>
<dbReference type="RefSeq" id="WP_006980450.1">
    <property type="nucleotide sequence ID" value="NZ_ABVL01000008.1"/>
</dbReference>
<dbReference type="GO" id="GO:0009927">
    <property type="term" value="F:histidine phosphotransfer kinase activity"/>
    <property type="evidence" value="ECO:0007669"/>
    <property type="project" value="TreeGrafter"/>
</dbReference>
<accession>B4D2K0</accession>
<dbReference type="Pfam" id="PF00672">
    <property type="entry name" value="HAMP"/>
    <property type="match status" value="1"/>
</dbReference>
<dbReference type="InterPro" id="IPR003661">
    <property type="entry name" value="HisK_dim/P_dom"/>
</dbReference>
<comment type="caution">
    <text evidence="13">The sequence shown here is derived from an EMBL/GenBank/DDBJ whole genome shotgun (WGS) entry which is preliminary data.</text>
</comment>
<keyword evidence="14" id="KW-1185">Reference proteome</keyword>
<keyword evidence="5 13" id="KW-0808">Transferase</keyword>
<evidence type="ECO:0000256" key="4">
    <source>
        <dbReference type="ARBA" id="ARBA00022553"/>
    </source>
</evidence>
<dbReference type="Gene3D" id="3.40.50.2300">
    <property type="match status" value="1"/>
</dbReference>
<comment type="catalytic activity">
    <reaction evidence="1">
        <text>ATP + protein L-histidine = ADP + protein N-phospho-L-histidine.</text>
        <dbReference type="EC" id="2.7.13.3"/>
    </reaction>
</comment>
<dbReference type="InterPro" id="IPR036097">
    <property type="entry name" value="HisK_dim/P_sf"/>
</dbReference>
<evidence type="ECO:0000313" key="13">
    <source>
        <dbReference type="EMBL" id="EDY19440.1"/>
    </source>
</evidence>
<comment type="subcellular location">
    <subcellularLocation>
        <location evidence="2">Membrane</location>
    </subcellularLocation>
</comment>
<dbReference type="STRING" id="497964.CfE428DRAFT_3125"/>
<dbReference type="PANTHER" id="PTHR43047:SF72">
    <property type="entry name" value="OSMOSENSING HISTIDINE PROTEIN KINASE SLN1"/>
    <property type="match status" value="1"/>
</dbReference>
<dbReference type="InterPro" id="IPR003660">
    <property type="entry name" value="HAMP_dom"/>
</dbReference>
<dbReference type="CDD" id="cd16922">
    <property type="entry name" value="HATPase_EvgS-ArcB-TorS-like"/>
    <property type="match status" value="1"/>
</dbReference>
<dbReference type="CDD" id="cd06225">
    <property type="entry name" value="HAMP"/>
    <property type="match status" value="1"/>
</dbReference>
<dbReference type="Gene3D" id="3.30.450.20">
    <property type="entry name" value="PAS domain"/>
    <property type="match status" value="1"/>
</dbReference>
<dbReference type="PROSITE" id="PS50110">
    <property type="entry name" value="RESPONSE_REGULATORY"/>
    <property type="match status" value="1"/>
</dbReference>
<dbReference type="InterPro" id="IPR011006">
    <property type="entry name" value="CheY-like_superfamily"/>
</dbReference>
<feature type="region of interest" description="Disordered" evidence="8">
    <location>
        <begin position="1"/>
        <end position="36"/>
    </location>
</feature>
<dbReference type="SUPFAM" id="SSF47384">
    <property type="entry name" value="Homodimeric domain of signal transducing histidine kinase"/>
    <property type="match status" value="1"/>
</dbReference>
<dbReference type="GO" id="GO:0005886">
    <property type="term" value="C:plasma membrane"/>
    <property type="evidence" value="ECO:0007669"/>
    <property type="project" value="TreeGrafter"/>
</dbReference>
<sequence length="786" mass="85523">MSEPLGHPSVPPQTLAALGGAQSGTEVKARSSTKGPAGRRSLVFKLTLLVGLTLAVLVATIVVANGLFWQSVLRKTVDNHLSAMAVSRRDTLRAQMAQLQQRVELNTDRGELRGYLSSLSNGTDTNASKNRDTAQQTLSLMVKSKPVIGVMVADTTGHVVLTTNASMMGRDVSTYASYQAGLDNPYFGVPQLGKDGHNVAMISAPIRAREDPHHIHGVLLVTNDITALEDAFRDRTGLGETGEAILGMSDGKQIRYLIPPRNSPPATGTSADSVPALKAATENRESLVKGVDQRGIAVIAAGCPLGYSNWGLVIKMDTKEAYLPILHVVQLEVLSGAVVIGLGLIAAYFLARSFTHPVRQLTRAASRVTEGDYETMVPVKSADEFGTLSTNFNEMTTAIRARRMERDRAEEALRHADRRKDEFLAMLGHELRNPLSAIANAVRLWNVAGDDHSAVELAHGVIERQTDNLSRLVDDLLDVARITEGKIELRKRPVDVNESIHRVVEALRPAIDQQRHELQLLLENDAKIWVDADPTRVEQIISNLLTNAIKYTRKGGEIRIEARREGHEAVISVNDTGIGIAPRMLPQIFDLFTQGDHSLDRPTGGLGIGLSLCRRLVELHGGTITAFSEGVGRGSTFTVHLPTISAPESTMLPETTAQPVPPGRQRRIMLVDDNQDTVHSLARLLTLRGHVVATAFDGVAALKLAQEFQPDFLLLDLGLPGLDGYELARRLRAQGFIRTPIVAISGYAQEGDRIRSREAGFNYHFAKPVDFEALAELIVEDPITGE</sequence>
<dbReference type="Proteomes" id="UP000005824">
    <property type="component" value="Unassembled WGS sequence"/>
</dbReference>
<name>B4D2K0_9BACT</name>
<dbReference type="InParanoid" id="B4D2K0"/>
<evidence type="ECO:0000256" key="3">
    <source>
        <dbReference type="ARBA" id="ARBA00012438"/>
    </source>
</evidence>
<dbReference type="SUPFAM" id="SSF158472">
    <property type="entry name" value="HAMP domain-like"/>
    <property type="match status" value="1"/>
</dbReference>
<evidence type="ECO:0000259" key="11">
    <source>
        <dbReference type="PROSITE" id="PS50110"/>
    </source>
</evidence>
<dbReference type="PRINTS" id="PR00344">
    <property type="entry name" value="BCTRLSENSOR"/>
</dbReference>
<dbReference type="InterPro" id="IPR003594">
    <property type="entry name" value="HATPase_dom"/>
</dbReference>
<keyword evidence="4 7" id="KW-0597">Phosphoprotein</keyword>
<evidence type="ECO:0000259" key="10">
    <source>
        <dbReference type="PROSITE" id="PS50109"/>
    </source>
</evidence>
<dbReference type="InterPro" id="IPR005467">
    <property type="entry name" value="His_kinase_dom"/>
</dbReference>
<organism evidence="13 14">
    <name type="scientific">Chthoniobacter flavus Ellin428</name>
    <dbReference type="NCBI Taxonomy" id="497964"/>
    <lineage>
        <taxon>Bacteria</taxon>
        <taxon>Pseudomonadati</taxon>
        <taxon>Verrucomicrobiota</taxon>
        <taxon>Spartobacteria</taxon>
        <taxon>Chthoniobacterales</taxon>
        <taxon>Chthoniobacteraceae</taxon>
        <taxon>Chthoniobacter</taxon>
    </lineage>
</organism>
<evidence type="ECO:0000256" key="5">
    <source>
        <dbReference type="ARBA" id="ARBA00022679"/>
    </source>
</evidence>
<evidence type="ECO:0000256" key="2">
    <source>
        <dbReference type="ARBA" id="ARBA00004370"/>
    </source>
</evidence>
<keyword evidence="6 13" id="KW-0418">Kinase</keyword>
<dbReference type="SMART" id="SM00388">
    <property type="entry name" value="HisKA"/>
    <property type="match status" value="1"/>
</dbReference>
<evidence type="ECO:0000313" key="14">
    <source>
        <dbReference type="Proteomes" id="UP000005824"/>
    </source>
</evidence>
<dbReference type="Gene3D" id="3.30.565.10">
    <property type="entry name" value="Histidine kinase-like ATPase, C-terminal domain"/>
    <property type="match status" value="1"/>
</dbReference>
<evidence type="ECO:0000256" key="9">
    <source>
        <dbReference type="SAM" id="Phobius"/>
    </source>
</evidence>